<dbReference type="OrthoDB" id="9104438at2"/>
<gene>
    <name evidence="2" type="ORF">SAMN05444168_5116</name>
</gene>
<evidence type="ECO:0000313" key="3">
    <source>
        <dbReference type="Proteomes" id="UP000184693"/>
    </source>
</evidence>
<evidence type="ECO:0000256" key="1">
    <source>
        <dbReference type="SAM" id="MobiDB-lite"/>
    </source>
</evidence>
<dbReference type="AlphaFoldDB" id="A0A1N6JVN1"/>
<feature type="compositionally biased region" description="Low complexity" evidence="1">
    <location>
        <begin position="11"/>
        <end position="47"/>
    </location>
</feature>
<organism evidence="2 3">
    <name type="scientific">Paraburkholderia phenazinium</name>
    <dbReference type="NCBI Taxonomy" id="60549"/>
    <lineage>
        <taxon>Bacteria</taxon>
        <taxon>Pseudomonadati</taxon>
        <taxon>Pseudomonadota</taxon>
        <taxon>Betaproteobacteria</taxon>
        <taxon>Burkholderiales</taxon>
        <taxon>Burkholderiaceae</taxon>
        <taxon>Paraburkholderia</taxon>
    </lineage>
</organism>
<feature type="compositionally biased region" description="Low complexity" evidence="1">
    <location>
        <begin position="67"/>
        <end position="84"/>
    </location>
</feature>
<name>A0A1N6JVN1_9BURK</name>
<dbReference type="Proteomes" id="UP000184693">
    <property type="component" value="Unassembled WGS sequence"/>
</dbReference>
<proteinExistence type="predicted"/>
<feature type="region of interest" description="Disordered" evidence="1">
    <location>
        <begin position="1"/>
        <end position="89"/>
    </location>
</feature>
<dbReference type="RefSeq" id="WP_074267137.1">
    <property type="nucleotide sequence ID" value="NZ_FSRM01000002.1"/>
</dbReference>
<accession>A0A1N6JVN1</accession>
<reference evidence="2 3" key="1">
    <citation type="submission" date="2016-11" db="EMBL/GenBank/DDBJ databases">
        <authorList>
            <person name="Jaros S."/>
            <person name="Januszkiewicz K."/>
            <person name="Wedrychowicz H."/>
        </authorList>
    </citation>
    <scope>NUCLEOTIDE SEQUENCE [LARGE SCALE GENOMIC DNA]</scope>
    <source>
        <strain evidence="2 3">GAS86</strain>
    </source>
</reference>
<dbReference type="EMBL" id="FSRM01000002">
    <property type="protein sequence ID" value="SIO48086.1"/>
    <property type="molecule type" value="Genomic_DNA"/>
</dbReference>
<evidence type="ECO:0000313" key="2">
    <source>
        <dbReference type="EMBL" id="SIO48086.1"/>
    </source>
</evidence>
<protein>
    <submittedName>
        <fullName evidence="2">Uncharacterized protein</fullName>
    </submittedName>
</protein>
<sequence length="266" mass="26552">MSIDSFGMTMASLPTPAAPPASSVEAVPAKKQSTSTEPSASTSTASTDPLMAALQQTLSRLGYNMPSGSLTTDATSGTDAASGTDRADGTTTITVSATSSDPASTGAQFLAALYQALALQQSIASSNGATSSGDSSANAIASFNDAATSGGGVSAYRDMGSRIADLSTASRPAVDDTDADTDAGEWDVEVDDVEEISEPEEAEAADGEDPLDTAMSNLSNALQAHVAALDQDPGATVTLSDVLDGLSDTASSLNWQPVGVLVDVSA</sequence>